<dbReference type="Pfam" id="PF10017">
    <property type="entry name" value="Methyltransf_33"/>
    <property type="match status" value="1"/>
</dbReference>
<dbReference type="SUPFAM" id="SSF53335">
    <property type="entry name" value="S-adenosyl-L-methionine-dependent methyltransferases"/>
    <property type="match status" value="1"/>
</dbReference>
<keyword evidence="1 4" id="KW-0489">Methyltransferase</keyword>
<protein>
    <submittedName>
        <fullName evidence="4">L-histidine N(Alpha)-methyltransferase</fullName>
        <ecNumber evidence="4">2.1.1.44</ecNumber>
    </submittedName>
</protein>
<reference evidence="4 5" key="1">
    <citation type="submission" date="2018-09" db="EMBL/GenBank/DDBJ databases">
        <title>Genome sequencing of Nocardioides immobilis CCTCC AB 2017083 for comparison to Nocardioides silvaticus.</title>
        <authorList>
            <person name="Li C."/>
            <person name="Wang G."/>
        </authorList>
    </citation>
    <scope>NUCLEOTIDE SEQUENCE [LARGE SCALE GENOMIC DNA]</scope>
    <source>
        <strain evidence="4 5">CCTCC AB 2017083</strain>
    </source>
</reference>
<proteinExistence type="predicted"/>
<dbReference type="InterPro" id="IPR019257">
    <property type="entry name" value="MeTrfase_dom"/>
</dbReference>
<dbReference type="AlphaFoldDB" id="A0A417XS61"/>
<accession>A0A417XS61</accession>
<evidence type="ECO:0000256" key="2">
    <source>
        <dbReference type="ARBA" id="ARBA00022679"/>
    </source>
</evidence>
<dbReference type="InterPro" id="IPR051128">
    <property type="entry name" value="EgtD_Methyltrsf_superfamily"/>
</dbReference>
<feature type="domain" description="Histidine-specific methyltransferase SAM-dependent" evidence="3">
    <location>
        <begin position="26"/>
        <end position="326"/>
    </location>
</feature>
<dbReference type="Proteomes" id="UP000283644">
    <property type="component" value="Unassembled WGS sequence"/>
</dbReference>
<dbReference type="PIRSF" id="PIRSF018005">
    <property type="entry name" value="UCP018005"/>
    <property type="match status" value="1"/>
</dbReference>
<organism evidence="4 5">
    <name type="scientific">Nocardioides immobilis</name>
    <dbReference type="NCBI Taxonomy" id="2049295"/>
    <lineage>
        <taxon>Bacteria</taxon>
        <taxon>Bacillati</taxon>
        <taxon>Actinomycetota</taxon>
        <taxon>Actinomycetes</taxon>
        <taxon>Propionibacteriales</taxon>
        <taxon>Nocardioidaceae</taxon>
        <taxon>Nocardioides</taxon>
    </lineage>
</organism>
<name>A0A417XS61_9ACTN</name>
<keyword evidence="5" id="KW-1185">Reference proteome</keyword>
<dbReference type="NCBIfam" id="TIGR03438">
    <property type="entry name" value="egtD_ergothio"/>
    <property type="match status" value="1"/>
</dbReference>
<dbReference type="OrthoDB" id="5289726at2"/>
<dbReference type="InterPro" id="IPR029063">
    <property type="entry name" value="SAM-dependent_MTases_sf"/>
</dbReference>
<dbReference type="EC" id="2.1.1.44" evidence="4"/>
<dbReference type="RefSeq" id="WP_118929012.1">
    <property type="nucleotide sequence ID" value="NZ_QXGH01000050.1"/>
</dbReference>
<dbReference type="EMBL" id="QXGH01000050">
    <property type="protein sequence ID" value="RHW23314.1"/>
    <property type="molecule type" value="Genomic_DNA"/>
</dbReference>
<dbReference type="InterPro" id="IPR017804">
    <property type="entry name" value="MeTrfase_EgtD-like"/>
</dbReference>
<dbReference type="Gene3D" id="3.40.50.150">
    <property type="entry name" value="Vaccinia Virus protein VP39"/>
    <property type="match status" value="1"/>
</dbReference>
<evidence type="ECO:0000259" key="3">
    <source>
        <dbReference type="Pfam" id="PF10017"/>
    </source>
</evidence>
<evidence type="ECO:0000313" key="5">
    <source>
        <dbReference type="Proteomes" id="UP000283644"/>
    </source>
</evidence>
<dbReference type="InterPro" id="IPR035094">
    <property type="entry name" value="EgtD"/>
</dbReference>
<dbReference type="PANTHER" id="PTHR43397:SF1">
    <property type="entry name" value="ERGOTHIONEINE BIOSYNTHESIS PROTEIN 1"/>
    <property type="match status" value="1"/>
</dbReference>
<evidence type="ECO:0000313" key="4">
    <source>
        <dbReference type="EMBL" id="RHW23314.1"/>
    </source>
</evidence>
<keyword evidence="2 4" id="KW-0808">Transferase</keyword>
<sequence length="329" mass="36232">MTHSNAKGPKVDVLLQSNWAAAGLVQDVRRGLGTQPRTLPPKWLYDDAGSRLFDQITRLPEYYPTECERAILRDAAADIAATSHATTVVELGSGTSDKTRLLLDAFSDTGRLERFVPVDVSEETLREAAAALAARYPNTSVEAVVGDFTLHLGHLTRYTPKLIAFLGGTIGNLYVEERGAFLGALADSMDAGDELLLGTDLVKDADRLITAYDDPGGVTEAFVKNSLHVLNRELDADFDVDAFSYVPFWDRRMQRMDLRLRAEMPQHVTIPGADLELDLASGEEIRVEISTKFTQERLHDELGAAGLEIERIWTDPSDSFAVTLARKRG</sequence>
<gene>
    <name evidence="4" type="primary">egtD</name>
    <name evidence="4" type="ORF">D0Z08_30300</name>
</gene>
<dbReference type="PANTHER" id="PTHR43397">
    <property type="entry name" value="ERGOTHIONEINE BIOSYNTHESIS PROTEIN 1"/>
    <property type="match status" value="1"/>
</dbReference>
<dbReference type="GO" id="GO:0032259">
    <property type="term" value="P:methylation"/>
    <property type="evidence" value="ECO:0007669"/>
    <property type="project" value="UniProtKB-KW"/>
</dbReference>
<comment type="caution">
    <text evidence="4">The sequence shown here is derived from an EMBL/GenBank/DDBJ whole genome shotgun (WGS) entry which is preliminary data.</text>
</comment>
<evidence type="ECO:0000256" key="1">
    <source>
        <dbReference type="ARBA" id="ARBA00022603"/>
    </source>
</evidence>
<dbReference type="GO" id="GO:0052706">
    <property type="term" value="F:L-histidine N(alpha)-methyltransferase activity"/>
    <property type="evidence" value="ECO:0007669"/>
    <property type="project" value="UniProtKB-EC"/>
</dbReference>